<dbReference type="AlphaFoldDB" id="A0AB34HRK9"/>
<dbReference type="EMBL" id="JAIQCJ010000860">
    <property type="protein sequence ID" value="KAJ8794311.1"/>
    <property type="molecule type" value="Genomic_DNA"/>
</dbReference>
<feature type="compositionally biased region" description="Pro residues" evidence="1">
    <location>
        <begin position="416"/>
        <end position="425"/>
    </location>
</feature>
<feature type="compositionally biased region" description="Acidic residues" evidence="1">
    <location>
        <begin position="151"/>
        <end position="160"/>
    </location>
</feature>
<evidence type="ECO:0000259" key="2">
    <source>
        <dbReference type="Pfam" id="PF23079"/>
    </source>
</evidence>
<feature type="compositionally biased region" description="Basic and acidic residues" evidence="1">
    <location>
        <begin position="161"/>
        <end position="175"/>
    </location>
</feature>
<reference evidence="3 4" key="1">
    <citation type="submission" date="2022-11" db="EMBL/GenBank/DDBJ databases">
        <title>Whole genome sequence of Eschrichtius robustus ER-17-0199.</title>
        <authorList>
            <person name="Bruniche-Olsen A."/>
            <person name="Black A.N."/>
            <person name="Fields C.J."/>
            <person name="Walden K."/>
            <person name="Dewoody J.A."/>
        </authorList>
    </citation>
    <scope>NUCLEOTIDE SEQUENCE [LARGE SCALE GENOMIC DNA]</scope>
    <source>
        <strain evidence="3">ER-17-0199</strain>
        <tissue evidence="3">Blubber</tissue>
    </source>
</reference>
<comment type="caution">
    <text evidence="3">The sequence shown here is derived from an EMBL/GenBank/DDBJ whole genome shotgun (WGS) entry which is preliminary data.</text>
</comment>
<gene>
    <name evidence="3" type="ORF">J1605_003268</name>
</gene>
<accession>A0AB34HRK9</accession>
<feature type="compositionally biased region" description="Polar residues" evidence="1">
    <location>
        <begin position="428"/>
        <end position="442"/>
    </location>
</feature>
<feature type="compositionally biased region" description="Low complexity" evidence="1">
    <location>
        <begin position="32"/>
        <end position="54"/>
    </location>
</feature>
<feature type="region of interest" description="Disordered" evidence="1">
    <location>
        <begin position="378"/>
        <end position="477"/>
    </location>
</feature>
<dbReference type="InterPro" id="IPR039788">
    <property type="entry name" value="NOL4/NOL4L"/>
</dbReference>
<keyword evidence="4" id="KW-1185">Reference proteome</keyword>
<proteinExistence type="predicted"/>
<feature type="compositionally biased region" description="Low complexity" evidence="1">
    <location>
        <begin position="451"/>
        <end position="472"/>
    </location>
</feature>
<feature type="region of interest" description="Disordered" evidence="1">
    <location>
        <begin position="1"/>
        <end position="175"/>
    </location>
</feature>
<dbReference type="InterPro" id="IPR056549">
    <property type="entry name" value="HTH_NOL4"/>
</dbReference>
<dbReference type="Proteomes" id="UP001159641">
    <property type="component" value="Unassembled WGS sequence"/>
</dbReference>
<dbReference type="PANTHER" id="PTHR12449:SF19">
    <property type="entry name" value="NUCLEOLAR PROTEIN 4-LIKE"/>
    <property type="match status" value="1"/>
</dbReference>
<feature type="domain" description="Nucleolar protein 4 helical" evidence="2">
    <location>
        <begin position="176"/>
        <end position="270"/>
    </location>
</feature>
<evidence type="ECO:0000313" key="3">
    <source>
        <dbReference type="EMBL" id="KAJ8794311.1"/>
    </source>
</evidence>
<dbReference type="Pfam" id="PF23079">
    <property type="entry name" value="HTH_NOL4_2nd"/>
    <property type="match status" value="1"/>
</dbReference>
<name>A0AB34HRK9_ESCRO</name>
<evidence type="ECO:0000256" key="1">
    <source>
        <dbReference type="SAM" id="MobiDB-lite"/>
    </source>
</evidence>
<evidence type="ECO:0000313" key="4">
    <source>
        <dbReference type="Proteomes" id="UP001159641"/>
    </source>
</evidence>
<protein>
    <recommendedName>
        <fullName evidence="2">Nucleolar protein 4 helical domain-containing protein</fullName>
    </recommendedName>
</protein>
<dbReference type="PANTHER" id="PTHR12449">
    <property type="entry name" value="DEATH DOMAIN-CONTAINING PROTEIN"/>
    <property type="match status" value="1"/>
</dbReference>
<organism evidence="3 4">
    <name type="scientific">Eschrichtius robustus</name>
    <name type="common">California gray whale</name>
    <name type="synonym">Eschrichtius gibbosus</name>
    <dbReference type="NCBI Taxonomy" id="9764"/>
    <lineage>
        <taxon>Eukaryota</taxon>
        <taxon>Metazoa</taxon>
        <taxon>Chordata</taxon>
        <taxon>Craniata</taxon>
        <taxon>Vertebrata</taxon>
        <taxon>Euteleostomi</taxon>
        <taxon>Mammalia</taxon>
        <taxon>Eutheria</taxon>
        <taxon>Laurasiatheria</taxon>
        <taxon>Artiodactyla</taxon>
        <taxon>Whippomorpha</taxon>
        <taxon>Cetacea</taxon>
        <taxon>Mysticeti</taxon>
        <taxon>Eschrichtiidae</taxon>
        <taxon>Eschrichtius</taxon>
    </lineage>
</organism>
<sequence>MARRPFPSPSALGPGCLMGSPAPPLGSREANDSSSESGSGNGSSTLNPSTSSSTQGDPAFPEMNGNGTVAPVDFTATAEDQPINLCDKLPQGSALGTPSYPSDADGLRSRVKYGVKTTPESPPYSSGSYDSIKTEVSGCPEDLTVGRAPTADDDDDDHDDHEDNDKMNDSEGMDPERLKAFNMFVRLFVDENLDRMVPISKQPKEKIQAIIESCSRQFPEFQERARKRIRTYLKSCRRMKKNGMEMTRPTPPHLTSAMAENILAAACESETRKAAKRMRLEIYQSSQDEPIALDKQHSRDSAAITHSTYSLPASSYSQDPVYVNGGLNYSYRGYGALGSNLQPPASLQTGNHSNEVGGEVTEAETCSLTSCLGQWRPLEAASSPGDQSPERGGLTVLREQPRCDECQGAGIRVLPGPRPKPPPDPNAGSPSGLTENPTSWPTDLSMKGGASTTSTTPTPTPSSNSTSRTMPTAQLSPTEISAVRQLIAGYRESAAFLLRSADELENLILQQN</sequence>